<feature type="DNA-binding region" description="H-T-H motif" evidence="4">
    <location>
        <begin position="40"/>
        <end position="59"/>
    </location>
</feature>
<dbReference type="EMBL" id="LQBK01000021">
    <property type="protein sequence ID" value="KUG57018.1"/>
    <property type="molecule type" value="Genomic_DNA"/>
</dbReference>
<dbReference type="OrthoDB" id="8688418at2"/>
<reference evidence="7" key="1">
    <citation type="submission" date="2015-12" db="EMBL/GenBank/DDBJ databases">
        <authorList>
            <person name="Nair G.R."/>
            <person name="Kaur G."/>
            <person name="Mayilraj S."/>
        </authorList>
    </citation>
    <scope>NUCLEOTIDE SEQUENCE [LARGE SCALE GENOMIC DNA]</scope>
    <source>
        <strain evidence="7">CD08_4</strain>
    </source>
</reference>
<dbReference type="GO" id="GO:0000976">
    <property type="term" value="F:transcription cis-regulatory region binding"/>
    <property type="evidence" value="ECO:0007669"/>
    <property type="project" value="TreeGrafter"/>
</dbReference>
<feature type="domain" description="HTH tetR-type" evidence="5">
    <location>
        <begin position="17"/>
        <end position="77"/>
    </location>
</feature>
<dbReference type="SUPFAM" id="SSF46689">
    <property type="entry name" value="Homeodomain-like"/>
    <property type="match status" value="1"/>
</dbReference>
<dbReference type="GO" id="GO:0003700">
    <property type="term" value="F:DNA-binding transcription factor activity"/>
    <property type="evidence" value="ECO:0007669"/>
    <property type="project" value="TreeGrafter"/>
</dbReference>
<name>A0A0W8IAP4_KOCRO</name>
<dbReference type="InterPro" id="IPR023772">
    <property type="entry name" value="DNA-bd_HTH_TetR-type_CS"/>
</dbReference>
<evidence type="ECO:0000256" key="1">
    <source>
        <dbReference type="ARBA" id="ARBA00023015"/>
    </source>
</evidence>
<accession>A0A0W8IAP4</accession>
<keyword evidence="1" id="KW-0805">Transcription regulation</keyword>
<evidence type="ECO:0000256" key="4">
    <source>
        <dbReference type="PROSITE-ProRule" id="PRU00335"/>
    </source>
</evidence>
<dbReference type="PRINTS" id="PR00455">
    <property type="entry name" value="HTHTETR"/>
</dbReference>
<dbReference type="PROSITE" id="PS50977">
    <property type="entry name" value="HTH_TETR_2"/>
    <property type="match status" value="1"/>
</dbReference>
<keyword evidence="3" id="KW-0804">Transcription</keyword>
<comment type="caution">
    <text evidence="6">The sequence shown here is derived from an EMBL/GenBank/DDBJ whole genome shotgun (WGS) entry which is preliminary data.</text>
</comment>
<dbReference type="Gene3D" id="1.10.357.10">
    <property type="entry name" value="Tetracycline Repressor, domain 2"/>
    <property type="match status" value="1"/>
</dbReference>
<dbReference type="InterPro" id="IPR050109">
    <property type="entry name" value="HTH-type_TetR-like_transc_reg"/>
</dbReference>
<gene>
    <name evidence="6" type="ORF">AVL61_15650</name>
</gene>
<dbReference type="InterPro" id="IPR001647">
    <property type="entry name" value="HTH_TetR"/>
</dbReference>
<dbReference type="AlphaFoldDB" id="A0A0W8IAP4"/>
<evidence type="ECO:0000313" key="7">
    <source>
        <dbReference type="Proteomes" id="UP000053512"/>
    </source>
</evidence>
<dbReference type="Proteomes" id="UP000053512">
    <property type="component" value="Unassembled WGS sequence"/>
</dbReference>
<organism evidence="6 7">
    <name type="scientific">Kocuria rosea subsp. polaris</name>
    <dbReference type="NCBI Taxonomy" id="136273"/>
    <lineage>
        <taxon>Bacteria</taxon>
        <taxon>Bacillati</taxon>
        <taxon>Actinomycetota</taxon>
        <taxon>Actinomycetes</taxon>
        <taxon>Micrococcales</taxon>
        <taxon>Micrococcaceae</taxon>
        <taxon>Kocuria</taxon>
    </lineage>
</organism>
<keyword evidence="2 4" id="KW-0238">DNA-binding</keyword>
<dbReference type="PANTHER" id="PTHR30055:SF234">
    <property type="entry name" value="HTH-TYPE TRANSCRIPTIONAL REGULATOR BETI"/>
    <property type="match status" value="1"/>
</dbReference>
<dbReference type="PANTHER" id="PTHR30055">
    <property type="entry name" value="HTH-TYPE TRANSCRIPTIONAL REGULATOR RUTR"/>
    <property type="match status" value="1"/>
</dbReference>
<evidence type="ECO:0000256" key="3">
    <source>
        <dbReference type="ARBA" id="ARBA00023163"/>
    </source>
</evidence>
<evidence type="ECO:0000256" key="2">
    <source>
        <dbReference type="ARBA" id="ARBA00023125"/>
    </source>
</evidence>
<dbReference type="InterPro" id="IPR009057">
    <property type="entry name" value="Homeodomain-like_sf"/>
</dbReference>
<dbReference type="PROSITE" id="PS01081">
    <property type="entry name" value="HTH_TETR_1"/>
    <property type="match status" value="1"/>
</dbReference>
<dbReference type="Pfam" id="PF00440">
    <property type="entry name" value="TetR_N"/>
    <property type="match status" value="1"/>
</dbReference>
<sequence length="210" mass="22843">MGMPTDPAPTLRARKKAETWSAIHEAAAALAVEHGVEGTTVEAVAAAAGVSPRTFFNYFPAKEDAVLGMRAPSLDPELLAGFSLEHDLLGQVSRLLLAVSRSAYAGPDAERRRRLLQDHPSLGRRRHELMLEAEALVRHTLAELLAREPEWSPGIGEHPVDEVARMLVLLAGVPLRFAITAEGYSPARGLPTEDHESALALFHRLQEKLS</sequence>
<evidence type="ECO:0000313" key="6">
    <source>
        <dbReference type="EMBL" id="KUG57018.1"/>
    </source>
</evidence>
<protein>
    <recommendedName>
        <fullName evidence="5">HTH tetR-type domain-containing protein</fullName>
    </recommendedName>
</protein>
<evidence type="ECO:0000259" key="5">
    <source>
        <dbReference type="PROSITE" id="PS50977"/>
    </source>
</evidence>
<proteinExistence type="predicted"/>